<evidence type="ECO:0000256" key="4">
    <source>
        <dbReference type="ARBA" id="ARBA00022723"/>
    </source>
</evidence>
<comment type="similarity">
    <text evidence="1">Belongs to the GTP cyclohydrolase I type 2/NIF3 family.</text>
</comment>
<evidence type="ECO:0000256" key="1">
    <source>
        <dbReference type="ARBA" id="ARBA00006964"/>
    </source>
</evidence>
<dbReference type="InterPro" id="IPR002678">
    <property type="entry name" value="DUF34/NIF3"/>
</dbReference>
<dbReference type="EMBL" id="JYGT01000009">
    <property type="protein sequence ID" value="KJQ75123.1"/>
    <property type="molecule type" value="Genomic_DNA"/>
</dbReference>
<feature type="binding site" evidence="5">
    <location>
        <position position="225"/>
    </location>
    <ligand>
        <name>a divalent metal cation</name>
        <dbReference type="ChEBI" id="CHEBI:60240"/>
        <label>1</label>
    </ligand>
</feature>
<name>A0A0F2DVR8_9STRE</name>
<protein>
    <recommendedName>
        <fullName evidence="3">GTP cyclohydrolase 1 type 2 homolog</fullName>
    </recommendedName>
</protein>
<sequence>MKASEVIKRYEAYCPQEFSMEGDSRGLQIGTLDKDIQKVMVALDIREETVAEAIEKDVDLIIVKHAPIFRPIEDLVASRPQNQIYINLIKHDIAVYVSHTNIDIVENGLNDWFCQLLGIEDTTYLQETGPERGIGRIGTIRHQTFKEFADHVKEVFNLDSLRMVYYQESDLQKTISRVAICGGSGQSFYPDALAKGADVYITGDIYYHTAQDMLSDGLLALDPGHYIEVLFIEKIAELLNEWKKENAWSLEVIASQASTNPFHHI</sequence>
<dbReference type="Gene3D" id="3.40.1390.30">
    <property type="entry name" value="NIF3 (NGG1p interacting factor 3)-like"/>
    <property type="match status" value="2"/>
</dbReference>
<evidence type="ECO:0000256" key="2">
    <source>
        <dbReference type="ARBA" id="ARBA00011643"/>
    </source>
</evidence>
<comment type="caution">
    <text evidence="6">The sequence shown here is derived from an EMBL/GenBank/DDBJ whole genome shotgun (WGS) entry which is preliminary data.</text>
</comment>
<dbReference type="PANTHER" id="PTHR13799">
    <property type="entry name" value="NGG1 INTERACTING FACTOR 3"/>
    <property type="match status" value="1"/>
</dbReference>
<dbReference type="InterPro" id="IPR036069">
    <property type="entry name" value="DUF34/NIF3_sf"/>
</dbReference>
<comment type="subunit">
    <text evidence="2">Homohexamer.</text>
</comment>
<dbReference type="SUPFAM" id="SSF102705">
    <property type="entry name" value="NIF3 (NGG1p interacting factor 3)-like"/>
    <property type="match status" value="1"/>
</dbReference>
<feature type="binding site" evidence="5">
    <location>
        <position position="65"/>
    </location>
    <ligand>
        <name>a divalent metal cation</name>
        <dbReference type="ChEBI" id="CHEBI:60240"/>
        <label>1</label>
    </ligand>
</feature>
<evidence type="ECO:0000256" key="3">
    <source>
        <dbReference type="ARBA" id="ARBA00022112"/>
    </source>
</evidence>
<dbReference type="PANTHER" id="PTHR13799:SF14">
    <property type="entry name" value="GTP CYCLOHYDROLASE 1 TYPE 2 HOMOLOG"/>
    <property type="match status" value="1"/>
</dbReference>
<feature type="binding site" evidence="5">
    <location>
        <position position="103"/>
    </location>
    <ligand>
        <name>a divalent metal cation</name>
        <dbReference type="ChEBI" id="CHEBI:60240"/>
        <label>1</label>
    </ligand>
</feature>
<dbReference type="GO" id="GO:0005737">
    <property type="term" value="C:cytoplasm"/>
    <property type="evidence" value="ECO:0007669"/>
    <property type="project" value="TreeGrafter"/>
</dbReference>
<keyword evidence="4 5" id="KW-0479">Metal-binding</keyword>
<dbReference type="Proteomes" id="UP000033489">
    <property type="component" value="Unassembled WGS sequence"/>
</dbReference>
<evidence type="ECO:0000313" key="6">
    <source>
        <dbReference type="EMBL" id="KJQ75123.1"/>
    </source>
</evidence>
<organism evidence="6 7">
    <name type="scientific">Streptococcus infantis</name>
    <dbReference type="NCBI Taxonomy" id="68892"/>
    <lineage>
        <taxon>Bacteria</taxon>
        <taxon>Bacillati</taxon>
        <taxon>Bacillota</taxon>
        <taxon>Bacilli</taxon>
        <taxon>Lactobacillales</taxon>
        <taxon>Streptococcaceae</taxon>
        <taxon>Streptococcus</taxon>
    </lineage>
</organism>
<feature type="binding site" evidence="5">
    <location>
        <position position="228"/>
    </location>
    <ligand>
        <name>a divalent metal cation</name>
        <dbReference type="ChEBI" id="CHEBI:60240"/>
        <label>1</label>
    </ligand>
</feature>
<dbReference type="FunFam" id="3.40.1390.30:FF:000006">
    <property type="entry name" value="Dinuclear metal center protein, YbgI family"/>
    <property type="match status" value="1"/>
</dbReference>
<dbReference type="AlphaFoldDB" id="A0A0F2DVR8"/>
<gene>
    <name evidence="6" type="ORF">TZ94_01418</name>
</gene>
<dbReference type="PATRIC" id="fig|28037.216.peg.1365"/>
<reference evidence="6 7" key="1">
    <citation type="submission" date="2015-02" db="EMBL/GenBank/DDBJ databases">
        <title>Evolution of amylase-binding proteins of oral streptococcal species.</title>
        <authorList>
            <person name="Haase E.M."/>
        </authorList>
    </citation>
    <scope>NUCLEOTIDE SEQUENCE [LARGE SCALE GENOMIC DNA]</scope>
    <source>
        <strain evidence="6 7">UC921A</strain>
    </source>
</reference>
<dbReference type="OrthoDB" id="9792792at2"/>
<dbReference type="NCBIfam" id="TIGR00486">
    <property type="entry name" value="YbgI_SA1388"/>
    <property type="match status" value="1"/>
</dbReference>
<evidence type="ECO:0000313" key="7">
    <source>
        <dbReference type="Proteomes" id="UP000033489"/>
    </source>
</evidence>
<evidence type="ECO:0000256" key="5">
    <source>
        <dbReference type="PIRSR" id="PIRSR602678-1"/>
    </source>
</evidence>
<dbReference type="GO" id="GO:0046872">
    <property type="term" value="F:metal ion binding"/>
    <property type="evidence" value="ECO:0007669"/>
    <property type="project" value="UniProtKB-KW"/>
</dbReference>
<proteinExistence type="inferred from homology"/>
<accession>A0A0F2DVR8</accession>
<dbReference type="RefSeq" id="WP_045615487.1">
    <property type="nucleotide sequence ID" value="NZ_JAHZPU010000013.1"/>
</dbReference>
<dbReference type="Pfam" id="PF01784">
    <property type="entry name" value="DUF34_NIF3"/>
    <property type="match status" value="1"/>
</dbReference>